<organism evidence="2 3">
    <name type="scientific">Smittium culicis</name>
    <dbReference type="NCBI Taxonomy" id="133412"/>
    <lineage>
        <taxon>Eukaryota</taxon>
        <taxon>Fungi</taxon>
        <taxon>Fungi incertae sedis</taxon>
        <taxon>Zoopagomycota</taxon>
        <taxon>Kickxellomycotina</taxon>
        <taxon>Harpellomycetes</taxon>
        <taxon>Harpellales</taxon>
        <taxon>Legeriomycetaceae</taxon>
        <taxon>Smittium</taxon>
    </lineage>
</organism>
<dbReference type="EMBL" id="LSSN01000706">
    <property type="protein sequence ID" value="OMJ22685.1"/>
    <property type="molecule type" value="Genomic_DNA"/>
</dbReference>
<name>A0A1R1Y7A2_9FUNG</name>
<protein>
    <submittedName>
        <fullName evidence="2">Uncharacterized protein</fullName>
    </submittedName>
</protein>
<dbReference type="AlphaFoldDB" id="A0A1R1Y7A2"/>
<evidence type="ECO:0000313" key="2">
    <source>
        <dbReference type="EMBL" id="OMJ22685.1"/>
    </source>
</evidence>
<accession>A0A1R1Y7A2</accession>
<keyword evidence="3" id="KW-1185">Reference proteome</keyword>
<proteinExistence type="predicted"/>
<dbReference type="OrthoDB" id="10538890at2759"/>
<feature type="region of interest" description="Disordered" evidence="1">
    <location>
        <begin position="97"/>
        <end position="122"/>
    </location>
</feature>
<evidence type="ECO:0000256" key="1">
    <source>
        <dbReference type="SAM" id="MobiDB-lite"/>
    </source>
</evidence>
<feature type="region of interest" description="Disordered" evidence="1">
    <location>
        <begin position="1"/>
        <end position="29"/>
    </location>
</feature>
<sequence length="122" mass="12769">MWNQAADGSRVVGRPSRKEADDKTTTCTALSVPTLQSTLKPAPTGPQASNQIFAEGVAVARGGINRDPKQPHSGGKTQYVQGGVVKTDGQLIISEHSGTGIQKPLHQPKNTDVESVIGKNGN</sequence>
<gene>
    <name evidence="2" type="ORF">AYI70_g2713</name>
</gene>
<dbReference type="Proteomes" id="UP000187283">
    <property type="component" value="Unassembled WGS sequence"/>
</dbReference>
<reference evidence="2 3" key="1">
    <citation type="submission" date="2017-01" db="EMBL/GenBank/DDBJ databases">
        <authorList>
            <person name="Mah S.A."/>
            <person name="Swanson W.J."/>
            <person name="Moy G.W."/>
            <person name="Vacquier V.D."/>
        </authorList>
    </citation>
    <scope>NUCLEOTIDE SEQUENCE [LARGE SCALE GENOMIC DNA]</scope>
    <source>
        <strain evidence="2 3">GSMNP</strain>
    </source>
</reference>
<feature type="region of interest" description="Disordered" evidence="1">
    <location>
        <begin position="63"/>
        <end position="82"/>
    </location>
</feature>
<comment type="caution">
    <text evidence="2">The sequence shown here is derived from an EMBL/GenBank/DDBJ whole genome shotgun (WGS) entry which is preliminary data.</text>
</comment>
<evidence type="ECO:0000313" key="3">
    <source>
        <dbReference type="Proteomes" id="UP000187283"/>
    </source>
</evidence>